<feature type="compositionally biased region" description="Low complexity" evidence="9">
    <location>
        <begin position="32"/>
        <end position="64"/>
    </location>
</feature>
<evidence type="ECO:0000313" key="11">
    <source>
        <dbReference type="EMBL" id="RPD57210.1"/>
    </source>
</evidence>
<feature type="compositionally biased region" description="Polar residues" evidence="9">
    <location>
        <begin position="452"/>
        <end position="512"/>
    </location>
</feature>
<dbReference type="GO" id="GO:0003700">
    <property type="term" value="F:DNA-binding transcription factor activity"/>
    <property type="evidence" value="ECO:0007669"/>
    <property type="project" value="InterPro"/>
</dbReference>
<dbReference type="GO" id="GO:0043565">
    <property type="term" value="F:sequence-specific DNA binding"/>
    <property type="evidence" value="ECO:0007669"/>
    <property type="project" value="InterPro"/>
</dbReference>
<reference evidence="11" key="1">
    <citation type="journal article" date="2018" name="Genome Biol. Evol.">
        <title>Genomics and development of Lentinus tigrinus, a white-rot wood-decaying mushroom with dimorphic fruiting bodies.</title>
        <authorList>
            <person name="Wu B."/>
            <person name="Xu Z."/>
            <person name="Knudson A."/>
            <person name="Carlson A."/>
            <person name="Chen N."/>
            <person name="Kovaka S."/>
            <person name="LaButti K."/>
            <person name="Lipzen A."/>
            <person name="Pennachio C."/>
            <person name="Riley R."/>
            <person name="Schakwitz W."/>
            <person name="Umezawa K."/>
            <person name="Ohm R.A."/>
            <person name="Grigoriev I.V."/>
            <person name="Nagy L.G."/>
            <person name="Gibbons J."/>
            <person name="Hibbett D."/>
        </authorList>
    </citation>
    <scope>NUCLEOTIDE SEQUENCE [LARGE SCALE GENOMIC DNA]</scope>
    <source>
        <strain evidence="11">ALCF2SS1-6</strain>
    </source>
</reference>
<evidence type="ECO:0000259" key="10">
    <source>
        <dbReference type="PROSITE" id="PS00434"/>
    </source>
</evidence>
<dbReference type="Proteomes" id="UP000313359">
    <property type="component" value="Unassembled WGS sequence"/>
</dbReference>
<evidence type="ECO:0000256" key="4">
    <source>
        <dbReference type="ARBA" id="ARBA00023125"/>
    </source>
</evidence>
<evidence type="ECO:0000256" key="5">
    <source>
        <dbReference type="ARBA" id="ARBA00023163"/>
    </source>
</evidence>
<evidence type="ECO:0000256" key="9">
    <source>
        <dbReference type="SAM" id="MobiDB-lite"/>
    </source>
</evidence>
<keyword evidence="6" id="KW-0539">Nucleus</keyword>
<evidence type="ECO:0000256" key="1">
    <source>
        <dbReference type="ARBA" id="ARBA00004123"/>
    </source>
</evidence>
<dbReference type="PANTHER" id="PTHR10015">
    <property type="entry name" value="HEAT SHOCK TRANSCRIPTION FACTOR"/>
    <property type="match status" value="1"/>
</dbReference>
<feature type="compositionally biased region" description="Low complexity" evidence="9">
    <location>
        <begin position="9"/>
        <end position="25"/>
    </location>
</feature>
<feature type="compositionally biased region" description="Basic residues" evidence="9">
    <location>
        <begin position="127"/>
        <end position="138"/>
    </location>
</feature>
<dbReference type="InterPro" id="IPR036390">
    <property type="entry name" value="WH_DNA-bd_sf"/>
</dbReference>
<dbReference type="Pfam" id="PF00447">
    <property type="entry name" value="HSF_DNA-bind"/>
    <property type="match status" value="1"/>
</dbReference>
<dbReference type="SUPFAM" id="SSF46785">
    <property type="entry name" value="Winged helix' DNA-binding domain"/>
    <property type="match status" value="1"/>
</dbReference>
<feature type="compositionally biased region" description="Gly residues" evidence="9">
    <location>
        <begin position="622"/>
        <end position="643"/>
    </location>
</feature>
<dbReference type="PROSITE" id="PS00434">
    <property type="entry name" value="HSF_DOMAIN"/>
    <property type="match status" value="1"/>
</dbReference>
<comment type="subcellular location">
    <subcellularLocation>
        <location evidence="1">Nucleus</location>
    </subcellularLocation>
</comment>
<comment type="subunit">
    <text evidence="7">Homotrimer. Homotrimerization increases the affinity of HSF1 to DNA. Interacts with transcriptional coregulator SSA1 on chromatin.</text>
</comment>
<accession>A0A5C2S1D3</accession>
<feature type="compositionally biased region" description="Low complexity" evidence="9">
    <location>
        <begin position="164"/>
        <end position="177"/>
    </location>
</feature>
<dbReference type="InterPro" id="IPR000232">
    <property type="entry name" value="HSF_DNA-bd"/>
</dbReference>
<keyword evidence="12" id="KW-1185">Reference proteome</keyword>
<dbReference type="Gene3D" id="1.10.10.10">
    <property type="entry name" value="Winged helix-like DNA-binding domain superfamily/Winged helix DNA-binding domain"/>
    <property type="match status" value="1"/>
</dbReference>
<evidence type="ECO:0000256" key="2">
    <source>
        <dbReference type="ARBA" id="ARBA00006403"/>
    </source>
</evidence>
<keyword evidence="4" id="KW-0238">DNA-binding</keyword>
<dbReference type="AlphaFoldDB" id="A0A5C2S1D3"/>
<feature type="compositionally biased region" description="Basic residues" evidence="9">
    <location>
        <begin position="522"/>
        <end position="544"/>
    </location>
</feature>
<evidence type="ECO:0000256" key="8">
    <source>
        <dbReference type="RuleBase" id="RU004020"/>
    </source>
</evidence>
<evidence type="ECO:0000256" key="6">
    <source>
        <dbReference type="ARBA" id="ARBA00023242"/>
    </source>
</evidence>
<protein>
    <recommendedName>
        <fullName evidence="10">HSF-type DNA-binding domain-containing protein</fullName>
    </recommendedName>
</protein>
<dbReference type="OrthoDB" id="60033at2759"/>
<dbReference type="STRING" id="1328759.A0A5C2S1D3"/>
<keyword evidence="5" id="KW-0804">Transcription</keyword>
<name>A0A5C2S1D3_9APHY</name>
<dbReference type="FunFam" id="1.10.10.10:FF:000027">
    <property type="entry name" value="Heat shock transcription factor 1"/>
    <property type="match status" value="1"/>
</dbReference>
<evidence type="ECO:0000256" key="3">
    <source>
        <dbReference type="ARBA" id="ARBA00023015"/>
    </source>
</evidence>
<feature type="compositionally biased region" description="Low complexity" evidence="9">
    <location>
        <begin position="104"/>
        <end position="116"/>
    </location>
</feature>
<comment type="similarity">
    <text evidence="2 8">Belongs to the HSF family.</text>
</comment>
<gene>
    <name evidence="11" type="ORF">L227DRAFT_613826</name>
</gene>
<evidence type="ECO:0000256" key="7">
    <source>
        <dbReference type="ARBA" id="ARBA00062171"/>
    </source>
</evidence>
<feature type="region of interest" description="Disordered" evidence="9">
    <location>
        <begin position="1"/>
        <end position="143"/>
    </location>
</feature>
<dbReference type="SMART" id="SM00415">
    <property type="entry name" value="HSF"/>
    <property type="match status" value="1"/>
</dbReference>
<organism evidence="11 12">
    <name type="scientific">Lentinus tigrinus ALCF2SS1-6</name>
    <dbReference type="NCBI Taxonomy" id="1328759"/>
    <lineage>
        <taxon>Eukaryota</taxon>
        <taxon>Fungi</taxon>
        <taxon>Dikarya</taxon>
        <taxon>Basidiomycota</taxon>
        <taxon>Agaricomycotina</taxon>
        <taxon>Agaricomycetes</taxon>
        <taxon>Polyporales</taxon>
        <taxon>Polyporaceae</taxon>
        <taxon>Lentinus</taxon>
    </lineage>
</organism>
<feature type="domain" description="HSF-type DNA-binding" evidence="10">
    <location>
        <begin position="313"/>
        <end position="337"/>
    </location>
</feature>
<feature type="region of interest" description="Disordered" evidence="9">
    <location>
        <begin position="452"/>
        <end position="652"/>
    </location>
</feature>
<dbReference type="GO" id="GO:0005634">
    <property type="term" value="C:nucleus"/>
    <property type="evidence" value="ECO:0007669"/>
    <property type="project" value="UniProtKB-SubCell"/>
</dbReference>
<proteinExistence type="inferred from homology"/>
<feature type="region of interest" description="Disordered" evidence="9">
    <location>
        <begin position="220"/>
        <end position="260"/>
    </location>
</feature>
<feature type="compositionally biased region" description="Low complexity" evidence="9">
    <location>
        <begin position="80"/>
        <end position="97"/>
    </location>
</feature>
<feature type="compositionally biased region" description="Polar residues" evidence="9">
    <location>
        <begin position="185"/>
        <end position="196"/>
    </location>
</feature>
<dbReference type="PANTHER" id="PTHR10015:SF427">
    <property type="entry name" value="HEAT SHOCK FACTOR PROTEIN"/>
    <property type="match status" value="1"/>
</dbReference>
<dbReference type="PRINTS" id="PR00056">
    <property type="entry name" value="HSFDOMAIN"/>
</dbReference>
<sequence>MSSAEGPYSQQQPQSQQWSQQSPSHLLPPPQNQSSFPSPSSPASSLSEQPYPSYYSSSQQSGQSAMSEPLSDRPGDKTALSLNLSSLSVTSPTNLSPINPSPHPSTHASSHVSPVTPISPSGNSLAAHHHPHHGHHPHIQPTFQFAVPDGQGIRYDEHYDSYGKRLTSSRSSSSSEKSVPRKRSYTTLAPLTTSVEETPYDMSENPSSAYLDDMEMSYSVDPEASPIDGSNSGGEQDEQMKPMEGQVPAPNTSLHPGAQPSLGVLNKPLGTNNFVTKLYQMINDPKSSQFINWTELGTSFVVSNVGEFSRTILGSHFKHNNFSSFVRQLNMYGFHKINRTPRAQRTSADVQTWEFSHHKFLRGRPDLLEEIKRKALEPDPSLKHRVELPGEVAAQLSQMREDNRRLMVAFQQERQKVDRLANVTKAMYDVMIKTCGMPVPFPTDILESDSPNIYVTSPQNSAPAASHFPSLSSLPTSGLHQLHSISPSSSPTTADFPSHTHTPHTLSRQHSYQHIPYDGMHHAHSHHTHHPQHHHPHHAHHNMHAGRYDSQAIGTPLPPSPGPQMDYDERLGAKRHRPNPTSSSIPGPADGGMSGSSSAMKKGGRLRSDSAPLGYGMSNFPIGGGRPRSGSGLAGRGMGGSPGGPQAQGMNGRREEMPNIALSRNQLPTLLIPSMTKQSS</sequence>
<keyword evidence="3" id="KW-0805">Transcription regulation</keyword>
<dbReference type="InterPro" id="IPR036388">
    <property type="entry name" value="WH-like_DNA-bd_sf"/>
</dbReference>
<evidence type="ECO:0000313" key="12">
    <source>
        <dbReference type="Proteomes" id="UP000313359"/>
    </source>
</evidence>
<feature type="region of interest" description="Disordered" evidence="9">
    <location>
        <begin position="164"/>
        <end position="205"/>
    </location>
</feature>
<dbReference type="EMBL" id="ML122282">
    <property type="protein sequence ID" value="RPD57210.1"/>
    <property type="molecule type" value="Genomic_DNA"/>
</dbReference>